<accession>A0A151S7A4</accession>
<dbReference type="Proteomes" id="UP000075243">
    <property type="component" value="Unassembled WGS sequence"/>
</dbReference>
<dbReference type="AlphaFoldDB" id="A0A151S7A4"/>
<proteinExistence type="predicted"/>
<name>A0A151S7A4_CAJCA</name>
<gene>
    <name evidence="2" type="ORF">KK1_027491</name>
</gene>
<protein>
    <recommendedName>
        <fullName evidence="4">Retrovirus-related Pol polyprotein from transposon TNT 1-94</fullName>
    </recommendedName>
</protein>
<sequence>MIKKNKSISEYLLLIKKIEDSLTTIGSAISDDDHIEEILDGLLEDYDSFVTAVTSRLDPYIVDDIEALLMTQEKRFEKHKKADSNLVLANTTSGPSYSYGRGKGDKSNFRGAYNNRGGRSNFCGGYNSNRGGRYNNGRGNGRSNWGQNSNNSWNQNNRPNVKFVVSLDT</sequence>
<reference evidence="2" key="1">
    <citation type="journal article" date="2012" name="Nat. Biotechnol.">
        <title>Draft genome sequence of pigeonpea (Cajanus cajan), an orphan legume crop of resource-poor farmers.</title>
        <authorList>
            <person name="Varshney R.K."/>
            <person name="Chen W."/>
            <person name="Li Y."/>
            <person name="Bharti A.K."/>
            <person name="Saxena R.K."/>
            <person name="Schlueter J.A."/>
            <person name="Donoghue M.T."/>
            <person name="Azam S."/>
            <person name="Fan G."/>
            <person name="Whaley A.M."/>
            <person name="Farmer A.D."/>
            <person name="Sheridan J."/>
            <person name="Iwata A."/>
            <person name="Tuteja R."/>
            <person name="Penmetsa R.V."/>
            <person name="Wu W."/>
            <person name="Upadhyaya H.D."/>
            <person name="Yang S.P."/>
            <person name="Shah T."/>
            <person name="Saxena K.B."/>
            <person name="Michael T."/>
            <person name="McCombie W.R."/>
            <person name="Yang B."/>
            <person name="Zhang G."/>
            <person name="Yang H."/>
            <person name="Wang J."/>
            <person name="Spillane C."/>
            <person name="Cook D.R."/>
            <person name="May G.D."/>
            <person name="Xu X."/>
            <person name="Jackson S.A."/>
        </authorList>
    </citation>
    <scope>NUCLEOTIDE SEQUENCE [LARGE SCALE GENOMIC DNA]</scope>
</reference>
<evidence type="ECO:0000256" key="1">
    <source>
        <dbReference type="SAM" id="MobiDB-lite"/>
    </source>
</evidence>
<dbReference type="Pfam" id="PF14223">
    <property type="entry name" value="Retrotran_gag_2"/>
    <property type="match status" value="1"/>
</dbReference>
<dbReference type="PANTHER" id="PTHR47481">
    <property type="match status" value="1"/>
</dbReference>
<feature type="region of interest" description="Disordered" evidence="1">
    <location>
        <begin position="133"/>
        <end position="157"/>
    </location>
</feature>
<evidence type="ECO:0000313" key="2">
    <source>
        <dbReference type="EMBL" id="KYP50674.1"/>
    </source>
</evidence>
<dbReference type="PANTHER" id="PTHR47481:SF22">
    <property type="entry name" value="RETROTRANSPOSON GAG DOMAIN-CONTAINING PROTEIN"/>
    <property type="match status" value="1"/>
</dbReference>
<organism evidence="2 3">
    <name type="scientific">Cajanus cajan</name>
    <name type="common">Pigeon pea</name>
    <name type="synonym">Cajanus indicus</name>
    <dbReference type="NCBI Taxonomy" id="3821"/>
    <lineage>
        <taxon>Eukaryota</taxon>
        <taxon>Viridiplantae</taxon>
        <taxon>Streptophyta</taxon>
        <taxon>Embryophyta</taxon>
        <taxon>Tracheophyta</taxon>
        <taxon>Spermatophyta</taxon>
        <taxon>Magnoliopsida</taxon>
        <taxon>eudicotyledons</taxon>
        <taxon>Gunneridae</taxon>
        <taxon>Pentapetalae</taxon>
        <taxon>rosids</taxon>
        <taxon>fabids</taxon>
        <taxon>Fabales</taxon>
        <taxon>Fabaceae</taxon>
        <taxon>Papilionoideae</taxon>
        <taxon>50 kb inversion clade</taxon>
        <taxon>NPAAA clade</taxon>
        <taxon>indigoferoid/millettioid clade</taxon>
        <taxon>Phaseoleae</taxon>
        <taxon>Cajanus</taxon>
    </lineage>
</organism>
<dbReference type="EMBL" id="KQ483450">
    <property type="protein sequence ID" value="KYP50674.1"/>
    <property type="molecule type" value="Genomic_DNA"/>
</dbReference>
<dbReference type="Gramene" id="C.cajan_27091.t">
    <property type="protein sequence ID" value="C.cajan_27091.t.cds1"/>
    <property type="gene ID" value="C.cajan_27091"/>
</dbReference>
<evidence type="ECO:0000313" key="3">
    <source>
        <dbReference type="Proteomes" id="UP000075243"/>
    </source>
</evidence>
<keyword evidence="3" id="KW-1185">Reference proteome</keyword>
<evidence type="ECO:0008006" key="4">
    <source>
        <dbReference type="Google" id="ProtNLM"/>
    </source>
</evidence>